<reference evidence="2 3" key="1">
    <citation type="submission" date="2020-08" db="EMBL/GenBank/DDBJ databases">
        <title>Novel species isolated from subtropical streams in China.</title>
        <authorList>
            <person name="Lu H."/>
        </authorList>
    </citation>
    <scope>NUCLEOTIDE SEQUENCE [LARGE SCALE GENOMIC DNA]</scope>
    <source>
        <strain evidence="2 3">KCTC 52442</strain>
    </source>
</reference>
<dbReference type="GO" id="GO:0008889">
    <property type="term" value="F:glycerophosphodiester phosphodiesterase activity"/>
    <property type="evidence" value="ECO:0007669"/>
    <property type="project" value="UniProtKB-EC"/>
</dbReference>
<accession>A0ABR6XP64</accession>
<feature type="domain" description="GP-PDE" evidence="1">
    <location>
        <begin position="5"/>
        <end position="246"/>
    </location>
</feature>
<dbReference type="Gene3D" id="3.20.20.190">
    <property type="entry name" value="Phosphatidylinositol (PI) phosphodiesterase"/>
    <property type="match status" value="1"/>
</dbReference>
<dbReference type="InterPro" id="IPR030395">
    <property type="entry name" value="GP_PDE_dom"/>
</dbReference>
<evidence type="ECO:0000259" key="1">
    <source>
        <dbReference type="PROSITE" id="PS51704"/>
    </source>
</evidence>
<dbReference type="EMBL" id="JACOFU010000002">
    <property type="protein sequence ID" value="MBC3831297.1"/>
    <property type="molecule type" value="Genomic_DNA"/>
</dbReference>
<protein>
    <submittedName>
        <fullName evidence="2">Glycerophosphodiester phosphodiesterase</fullName>
        <ecNumber evidence="2">3.1.4.46</ecNumber>
    </submittedName>
</protein>
<dbReference type="NCBIfam" id="NF006989">
    <property type="entry name" value="PRK09454.1"/>
    <property type="match status" value="1"/>
</dbReference>
<proteinExistence type="predicted"/>
<gene>
    <name evidence="2" type="primary">ugpQ</name>
    <name evidence="2" type="ORF">H8K33_07240</name>
</gene>
<sequence length="250" mass="27361">MWSYPKIVAHRGGGSLAPENTLAAMQCGLDYGFHAVEFDVMLSKDGVPVLMHDPDFGRTVAGSGSVATTLANELFQMDAGSWFDPRFAQVRIPSYEAIFLFCQANQIWMNVEIKPAPGFEKETGSVVASLTQKLLLAGGAAAKPPLFSSFSFDALMSAKLAAPEIARGYLLDDYEPDWLDSLRKLEAVALHTNQKKLTLAWAKEIKTAGYGLFCYTVNSPERGREIMSWGVDGFCTDRIDLIGADFVECI</sequence>
<dbReference type="RefSeq" id="WP_186890302.1">
    <property type="nucleotide sequence ID" value="NZ_JACOFU010000002.1"/>
</dbReference>
<keyword evidence="2" id="KW-0378">Hydrolase</keyword>
<comment type="caution">
    <text evidence="2">The sequence shown here is derived from an EMBL/GenBank/DDBJ whole genome shotgun (WGS) entry which is preliminary data.</text>
</comment>
<organism evidence="2 3">
    <name type="scientific">Undibacterium amnicola</name>
    <dbReference type="NCBI Taxonomy" id="1834038"/>
    <lineage>
        <taxon>Bacteria</taxon>
        <taxon>Pseudomonadati</taxon>
        <taxon>Pseudomonadota</taxon>
        <taxon>Betaproteobacteria</taxon>
        <taxon>Burkholderiales</taxon>
        <taxon>Oxalobacteraceae</taxon>
        <taxon>Undibacterium</taxon>
    </lineage>
</organism>
<dbReference type="EC" id="3.1.4.46" evidence="2"/>
<evidence type="ECO:0000313" key="3">
    <source>
        <dbReference type="Proteomes" id="UP000643610"/>
    </source>
</evidence>
<dbReference type="SUPFAM" id="SSF51695">
    <property type="entry name" value="PLC-like phosphodiesterases"/>
    <property type="match status" value="1"/>
</dbReference>
<dbReference type="PROSITE" id="PS51704">
    <property type="entry name" value="GP_PDE"/>
    <property type="match status" value="1"/>
</dbReference>
<keyword evidence="3" id="KW-1185">Reference proteome</keyword>
<dbReference type="CDD" id="cd08562">
    <property type="entry name" value="GDPD_EcUgpQ_like"/>
    <property type="match status" value="1"/>
</dbReference>
<dbReference type="PANTHER" id="PTHR46211:SF1">
    <property type="entry name" value="GLYCEROPHOSPHODIESTER PHOSPHODIESTERASE, CYTOPLASMIC"/>
    <property type="match status" value="1"/>
</dbReference>
<dbReference type="InterPro" id="IPR017946">
    <property type="entry name" value="PLC-like_Pdiesterase_TIM-brl"/>
</dbReference>
<dbReference type="Proteomes" id="UP000643610">
    <property type="component" value="Unassembled WGS sequence"/>
</dbReference>
<dbReference type="Pfam" id="PF03009">
    <property type="entry name" value="GDPD"/>
    <property type="match status" value="1"/>
</dbReference>
<name>A0ABR6XP64_9BURK</name>
<dbReference type="PANTHER" id="PTHR46211">
    <property type="entry name" value="GLYCEROPHOSPHORYL DIESTER PHOSPHODIESTERASE"/>
    <property type="match status" value="1"/>
</dbReference>
<evidence type="ECO:0000313" key="2">
    <source>
        <dbReference type="EMBL" id="MBC3831297.1"/>
    </source>
</evidence>